<evidence type="ECO:0000259" key="1">
    <source>
        <dbReference type="PROSITE" id="PS50227"/>
    </source>
</evidence>
<reference evidence="2" key="1">
    <citation type="submission" date="2020-11" db="EMBL/GenBank/DDBJ databases">
        <authorList>
            <person name="Tran Van P."/>
        </authorList>
    </citation>
    <scope>NUCLEOTIDE SEQUENCE</scope>
</reference>
<dbReference type="Pfam" id="PF02793">
    <property type="entry name" value="HRM"/>
    <property type="match status" value="1"/>
</dbReference>
<name>A0A7R9QL16_9ACAR</name>
<dbReference type="Gene3D" id="4.10.1240.10">
    <property type="entry name" value="GPCR, family 2, extracellular hormone receptor domain"/>
    <property type="match status" value="1"/>
</dbReference>
<dbReference type="GO" id="GO:0004930">
    <property type="term" value="F:G protein-coupled receptor activity"/>
    <property type="evidence" value="ECO:0007669"/>
    <property type="project" value="InterPro"/>
</dbReference>
<dbReference type="GO" id="GO:0016020">
    <property type="term" value="C:membrane"/>
    <property type="evidence" value="ECO:0007669"/>
    <property type="project" value="InterPro"/>
</dbReference>
<protein>
    <recommendedName>
        <fullName evidence="1">G-protein coupled receptors family 2 profile 1 domain-containing protein</fullName>
    </recommendedName>
</protein>
<feature type="domain" description="G-protein coupled receptors family 2 profile 1" evidence="1">
    <location>
        <begin position="31"/>
        <end position="86"/>
    </location>
</feature>
<evidence type="ECO:0000313" key="2">
    <source>
        <dbReference type="EMBL" id="CAD7649850.1"/>
    </source>
</evidence>
<dbReference type="EMBL" id="OC918667">
    <property type="protein sequence ID" value="CAD7649850.1"/>
    <property type="molecule type" value="Genomic_DNA"/>
</dbReference>
<dbReference type="PROSITE" id="PS50227">
    <property type="entry name" value="G_PROTEIN_RECEP_F2_3"/>
    <property type="match status" value="1"/>
</dbReference>
<dbReference type="OrthoDB" id="16753at2759"/>
<gene>
    <name evidence="2" type="ORF">ONB1V03_LOCUS7496</name>
</gene>
<dbReference type="InterPro" id="IPR001879">
    <property type="entry name" value="GPCR_2_extracellular_dom"/>
</dbReference>
<proteinExistence type="predicted"/>
<dbReference type="Proteomes" id="UP000728032">
    <property type="component" value="Unassembled WGS sequence"/>
</dbReference>
<dbReference type="SUPFAM" id="SSF111418">
    <property type="entry name" value="Hormone receptor domain"/>
    <property type="match status" value="1"/>
</dbReference>
<dbReference type="AlphaFoldDB" id="A0A7R9QL16"/>
<organism evidence="2">
    <name type="scientific">Oppiella nova</name>
    <dbReference type="NCBI Taxonomy" id="334625"/>
    <lineage>
        <taxon>Eukaryota</taxon>
        <taxon>Metazoa</taxon>
        <taxon>Ecdysozoa</taxon>
        <taxon>Arthropoda</taxon>
        <taxon>Chelicerata</taxon>
        <taxon>Arachnida</taxon>
        <taxon>Acari</taxon>
        <taxon>Acariformes</taxon>
        <taxon>Sarcoptiformes</taxon>
        <taxon>Oribatida</taxon>
        <taxon>Brachypylina</taxon>
        <taxon>Oppioidea</taxon>
        <taxon>Oppiidae</taxon>
        <taxon>Oppiella</taxon>
    </lineage>
</organism>
<sequence length="86" mass="9805">MSNETSVISQTFISRTLIIKWQQCCTDAMHCCVESLQYSPSNGLEGMCPRTWDGWSCWANDGPPGTTMKQPCPKHIYWHQIVPPCR</sequence>
<accession>A0A7R9QL16</accession>
<dbReference type="EMBL" id="CAJPVJ010003842">
    <property type="protein sequence ID" value="CAG2168002.1"/>
    <property type="molecule type" value="Genomic_DNA"/>
</dbReference>
<evidence type="ECO:0000313" key="3">
    <source>
        <dbReference type="Proteomes" id="UP000728032"/>
    </source>
</evidence>
<dbReference type="InterPro" id="IPR036445">
    <property type="entry name" value="GPCR_2_extracell_dom_sf"/>
</dbReference>
<feature type="non-terminal residue" evidence="2">
    <location>
        <position position="86"/>
    </location>
</feature>
<keyword evidence="3" id="KW-1185">Reference proteome</keyword>